<evidence type="ECO:0000256" key="3">
    <source>
        <dbReference type="PROSITE-ProRule" id="PRU00176"/>
    </source>
</evidence>
<dbReference type="SMART" id="SM00360">
    <property type="entry name" value="RRM"/>
    <property type="match status" value="1"/>
</dbReference>
<evidence type="ECO:0000259" key="5">
    <source>
        <dbReference type="PROSITE" id="PS50102"/>
    </source>
</evidence>
<dbReference type="PANTHER" id="PTHR45880">
    <property type="entry name" value="RNA-BINDING MOTIF PROTEIN, X-LINKED 2"/>
    <property type="match status" value="1"/>
</dbReference>
<dbReference type="GO" id="GO:0003723">
    <property type="term" value="F:RNA binding"/>
    <property type="evidence" value="ECO:0007669"/>
    <property type="project" value="UniProtKB-UniRule"/>
</dbReference>
<dbReference type="InParanoid" id="A0A7R8YX35"/>
<feature type="region of interest" description="Disordered" evidence="4">
    <location>
        <begin position="241"/>
        <end position="508"/>
    </location>
</feature>
<evidence type="ECO:0000256" key="2">
    <source>
        <dbReference type="PROSITE-ProRule" id="PRU00047"/>
    </source>
</evidence>
<evidence type="ECO:0000259" key="6">
    <source>
        <dbReference type="PROSITE" id="PS50158"/>
    </source>
</evidence>
<feature type="domain" description="RRM" evidence="5">
    <location>
        <begin position="8"/>
        <end position="76"/>
    </location>
</feature>
<dbReference type="EMBL" id="LR899012">
    <property type="protein sequence ID" value="CAD7089033.1"/>
    <property type="molecule type" value="Genomic_DNA"/>
</dbReference>
<keyword evidence="8" id="KW-1185">Reference proteome</keyword>
<dbReference type="GO" id="GO:0071013">
    <property type="term" value="C:catalytic step 2 spliceosome"/>
    <property type="evidence" value="ECO:0007669"/>
    <property type="project" value="TreeGrafter"/>
</dbReference>
<feature type="compositionally biased region" description="Polar residues" evidence="4">
    <location>
        <begin position="140"/>
        <end position="166"/>
    </location>
</feature>
<dbReference type="PROSITE" id="PS50158">
    <property type="entry name" value="ZF_CCHC"/>
    <property type="match status" value="1"/>
</dbReference>
<evidence type="ECO:0000256" key="4">
    <source>
        <dbReference type="SAM" id="MobiDB-lite"/>
    </source>
</evidence>
<reference evidence="7 8" key="1">
    <citation type="submission" date="2020-11" db="EMBL/GenBank/DDBJ databases">
        <authorList>
            <person name="Wallbank WR R."/>
            <person name="Pardo Diaz C."/>
            <person name="Kozak K."/>
            <person name="Martin S."/>
            <person name="Jiggins C."/>
            <person name="Moest M."/>
            <person name="Warren A I."/>
            <person name="Generalovic N T."/>
            <person name="Byers J.R.P. K."/>
            <person name="Montejo-Kovacevich G."/>
            <person name="Yen C E."/>
        </authorList>
    </citation>
    <scope>NUCLEOTIDE SEQUENCE [LARGE SCALE GENOMIC DNA]</scope>
</reference>
<feature type="compositionally biased region" description="Low complexity" evidence="4">
    <location>
        <begin position="478"/>
        <end position="508"/>
    </location>
</feature>
<keyword evidence="1 3" id="KW-0694">RNA-binding</keyword>
<dbReference type="GO" id="GO:0000398">
    <property type="term" value="P:mRNA splicing, via spliceosome"/>
    <property type="evidence" value="ECO:0007669"/>
    <property type="project" value="TreeGrafter"/>
</dbReference>
<dbReference type="GO" id="GO:0071011">
    <property type="term" value="C:precatalytic spliceosome"/>
    <property type="evidence" value="ECO:0007669"/>
    <property type="project" value="TreeGrafter"/>
</dbReference>
<proteinExistence type="predicted"/>
<dbReference type="AlphaFoldDB" id="A0A7R8YX35"/>
<dbReference type="InterPro" id="IPR012677">
    <property type="entry name" value="Nucleotide-bd_a/b_plait_sf"/>
</dbReference>
<feature type="region of interest" description="Disordered" evidence="4">
    <location>
        <begin position="109"/>
        <end position="183"/>
    </location>
</feature>
<keyword evidence="2" id="KW-0479">Metal-binding</keyword>
<feature type="compositionally biased region" description="Basic and acidic residues" evidence="4">
    <location>
        <begin position="109"/>
        <end position="122"/>
    </location>
</feature>
<keyword evidence="2" id="KW-0862">Zinc</keyword>
<organism evidence="7 8">
    <name type="scientific">Hermetia illucens</name>
    <name type="common">Black soldier fly</name>
    <dbReference type="NCBI Taxonomy" id="343691"/>
    <lineage>
        <taxon>Eukaryota</taxon>
        <taxon>Metazoa</taxon>
        <taxon>Ecdysozoa</taxon>
        <taxon>Arthropoda</taxon>
        <taxon>Hexapoda</taxon>
        <taxon>Insecta</taxon>
        <taxon>Pterygota</taxon>
        <taxon>Neoptera</taxon>
        <taxon>Endopterygota</taxon>
        <taxon>Diptera</taxon>
        <taxon>Brachycera</taxon>
        <taxon>Stratiomyomorpha</taxon>
        <taxon>Stratiomyidae</taxon>
        <taxon>Hermetiinae</taxon>
        <taxon>Hermetia</taxon>
    </lineage>
</organism>
<dbReference type="InterPro" id="IPR035979">
    <property type="entry name" value="RBD_domain_sf"/>
</dbReference>
<feature type="compositionally biased region" description="Polar residues" evidence="4">
    <location>
        <begin position="417"/>
        <end position="435"/>
    </location>
</feature>
<sequence>MAQFTDSQKIFVSGLNPEVTGEQLETVFSRYGNIVNIWLADYPPRFAFITYSEEHQAEAAIRALDRRAAFGCIIRVLPYSVQLIENRRCHKCRRLGHVSWNCPDDRGRNMSLERRKSLDQTRRDKKNPRRRQRSKSRSKTLTPGESEQSKGETSNQSHTHHSTGTCSARRAYSPSEGEEIRQNRSNSFSGAYEMYYQSSNQSPPRISPVAGTSTLLSQPSTSAQPELLSFRALAKLSDQTGEAPKMTLHKRVLGKRLGEGRDSPDSPEHFSKKARYPSPSISSSSSVSPSGLLTSSSSSPDNRPLSALPRYHGLSSRRLDNSPANSPLSTYSQDSTHHMQSDVESPAFEALTCDMEPSEQQVESSSDSRFPPDFADSPAPPVSESSFDIHLQPPEVPSPIPDRASPDSSHAFGLMSWSPTPQSQVTEESAAQAPQISEEVPPSEPGPSRALESQAGEPLTFGRSEGQPPSPTKSCKDSSSVQLSSEWSSSSTSGSAKDTSTSKSGSDL</sequence>
<evidence type="ECO:0000313" key="7">
    <source>
        <dbReference type="EMBL" id="CAD7089033.1"/>
    </source>
</evidence>
<accession>A0A7R8YX35</accession>
<dbReference type="SUPFAM" id="SSF57756">
    <property type="entry name" value="Retrovirus zinc finger-like domains"/>
    <property type="match status" value="1"/>
</dbReference>
<dbReference type="PROSITE" id="PS50102">
    <property type="entry name" value="RRM"/>
    <property type="match status" value="1"/>
</dbReference>
<dbReference type="Gene3D" id="3.30.70.330">
    <property type="match status" value="1"/>
</dbReference>
<feature type="compositionally biased region" description="Basic and acidic residues" evidence="4">
    <location>
        <begin position="256"/>
        <end position="271"/>
    </location>
</feature>
<evidence type="ECO:0000313" key="8">
    <source>
        <dbReference type="Proteomes" id="UP000594454"/>
    </source>
</evidence>
<name>A0A7R8YX35_HERIL</name>
<feature type="region of interest" description="Disordered" evidence="4">
    <location>
        <begin position="198"/>
        <end position="220"/>
    </location>
</feature>
<feature type="compositionally biased region" description="Basic residues" evidence="4">
    <location>
        <begin position="123"/>
        <end position="138"/>
    </location>
</feature>
<evidence type="ECO:0000256" key="1">
    <source>
        <dbReference type="ARBA" id="ARBA00022884"/>
    </source>
</evidence>
<dbReference type="InterPro" id="IPR036875">
    <property type="entry name" value="Znf_CCHC_sf"/>
</dbReference>
<dbReference type="GO" id="GO:0008270">
    <property type="term" value="F:zinc ion binding"/>
    <property type="evidence" value="ECO:0007669"/>
    <property type="project" value="UniProtKB-KW"/>
</dbReference>
<feature type="compositionally biased region" description="Low complexity" evidence="4">
    <location>
        <begin position="277"/>
        <end position="306"/>
    </location>
</feature>
<feature type="compositionally biased region" description="Polar residues" evidence="4">
    <location>
        <begin position="358"/>
        <end position="368"/>
    </location>
</feature>
<dbReference type="SUPFAM" id="SSF54928">
    <property type="entry name" value="RNA-binding domain, RBD"/>
    <property type="match status" value="1"/>
</dbReference>
<gene>
    <name evidence="7" type="ORF">HERILL_LOCUS11616</name>
</gene>
<dbReference type="Pfam" id="PF00076">
    <property type="entry name" value="RRM_1"/>
    <property type="match status" value="1"/>
</dbReference>
<keyword evidence="2" id="KW-0863">Zinc-finger</keyword>
<feature type="domain" description="CCHC-type" evidence="6">
    <location>
        <begin position="87"/>
        <end position="104"/>
    </location>
</feature>
<protein>
    <recommendedName>
        <fullName evidence="9">RRM domain-containing protein</fullName>
    </recommendedName>
</protein>
<dbReference type="InterPro" id="IPR001878">
    <property type="entry name" value="Znf_CCHC"/>
</dbReference>
<dbReference type="InterPro" id="IPR051847">
    <property type="entry name" value="RNA_proc/Spliceosome_comp"/>
</dbReference>
<dbReference type="GO" id="GO:0005686">
    <property type="term" value="C:U2 snRNP"/>
    <property type="evidence" value="ECO:0007669"/>
    <property type="project" value="TreeGrafter"/>
</dbReference>
<dbReference type="InterPro" id="IPR000504">
    <property type="entry name" value="RRM_dom"/>
</dbReference>
<dbReference type="PANTHER" id="PTHR45880:SF1">
    <property type="entry name" value="RNA-BINDING MOTIF PROTEIN, X-LINKED 2"/>
    <property type="match status" value="1"/>
</dbReference>
<feature type="compositionally biased region" description="Polar residues" evidence="4">
    <location>
        <begin position="322"/>
        <end position="334"/>
    </location>
</feature>
<dbReference type="Proteomes" id="UP000594454">
    <property type="component" value="Chromosome 4"/>
</dbReference>
<evidence type="ECO:0008006" key="9">
    <source>
        <dbReference type="Google" id="ProtNLM"/>
    </source>
</evidence>